<protein>
    <submittedName>
        <fullName evidence="1">Uncharacterized protein</fullName>
    </submittedName>
</protein>
<dbReference type="EMBL" id="QVRA01000039">
    <property type="protein sequence ID" value="RJG51812.1"/>
    <property type="molecule type" value="Genomic_DNA"/>
</dbReference>
<name>A0A418YLF4_9SPHN</name>
<proteinExistence type="predicted"/>
<comment type="caution">
    <text evidence="1">The sequence shown here is derived from an EMBL/GenBank/DDBJ whole genome shotgun (WGS) entry which is preliminary data.</text>
</comment>
<evidence type="ECO:0000313" key="2">
    <source>
        <dbReference type="Proteomes" id="UP000283469"/>
    </source>
</evidence>
<gene>
    <name evidence="1" type="ORF">D0Z70_22550</name>
</gene>
<organism evidence="1 2">
    <name type="scientific">Sphingobium terrigena</name>
    <dbReference type="NCBI Taxonomy" id="2304063"/>
    <lineage>
        <taxon>Bacteria</taxon>
        <taxon>Pseudomonadati</taxon>
        <taxon>Pseudomonadota</taxon>
        <taxon>Alphaproteobacteria</taxon>
        <taxon>Sphingomonadales</taxon>
        <taxon>Sphingomonadaceae</taxon>
        <taxon>Sphingobium</taxon>
    </lineage>
</organism>
<accession>A0A418YLF4</accession>
<sequence>MLIRRHNNPTAPARPMLVELHGIADLSKIGAIERDASDQGNARSDRALSPILLEMERWLSATGMSASRFGRLAANDPRLVYDLRNGRDPSSRIVARLRAFMEAEASENL</sequence>
<evidence type="ECO:0000313" key="1">
    <source>
        <dbReference type="EMBL" id="RJG51812.1"/>
    </source>
</evidence>
<dbReference type="AlphaFoldDB" id="A0A418YLF4"/>
<dbReference type="Proteomes" id="UP000283469">
    <property type="component" value="Unassembled WGS sequence"/>
</dbReference>
<keyword evidence="2" id="KW-1185">Reference proteome</keyword>
<reference evidence="1 2" key="1">
    <citation type="submission" date="2018-08" db="EMBL/GenBank/DDBJ databases">
        <title>Sphingobium sp. EO9.</title>
        <authorList>
            <person name="Park Y."/>
            <person name="Kim K.H."/>
            <person name="Jeon C.O."/>
        </authorList>
    </citation>
    <scope>NUCLEOTIDE SEQUENCE [LARGE SCALE GENOMIC DNA]</scope>
    <source>
        <strain evidence="1 2">EO9</strain>
    </source>
</reference>